<proteinExistence type="predicted"/>
<organism evidence="1 2">
    <name type="scientific">Dermacentor silvarum</name>
    <name type="common">Tick</name>
    <dbReference type="NCBI Taxonomy" id="543639"/>
    <lineage>
        <taxon>Eukaryota</taxon>
        <taxon>Metazoa</taxon>
        <taxon>Ecdysozoa</taxon>
        <taxon>Arthropoda</taxon>
        <taxon>Chelicerata</taxon>
        <taxon>Arachnida</taxon>
        <taxon>Acari</taxon>
        <taxon>Parasitiformes</taxon>
        <taxon>Ixodida</taxon>
        <taxon>Ixodoidea</taxon>
        <taxon>Ixodidae</taxon>
        <taxon>Rhipicephalinae</taxon>
        <taxon>Dermacentor</taxon>
    </lineage>
</organism>
<evidence type="ECO:0000313" key="2">
    <source>
        <dbReference type="Proteomes" id="UP000821865"/>
    </source>
</evidence>
<dbReference type="Proteomes" id="UP000821865">
    <property type="component" value="Chromosome 6"/>
</dbReference>
<gene>
    <name evidence="1" type="ORF">HPB49_020618</name>
</gene>
<sequence length="266" mass="30297">MEPGFEKYPPWQAGDVTLDSVAEESLAELRRLLECEPVVNAPTDSADLLRFLRFRKYDAREALDVLKRYCAIRASAPNIFEGLKEPEKMRDLAQDIFTILPQRSVRGKPIMFSRFGKWKPPKMSNLQLTQAMVFCLEHMSMCPEAQTLGVSLVNDFEGYSLVNVRHVELGATRSLLHYMQKCVPILTNEAHIVRQPAAFDAAFKLVRPFLEEEKVKTVHFHGKHMDRLQNEIPASALPKEFGGTAPDTDWNAFWKNVCLDSKTDSV</sequence>
<evidence type="ECO:0000313" key="1">
    <source>
        <dbReference type="EMBL" id="KAH7946138.1"/>
    </source>
</evidence>
<protein>
    <submittedName>
        <fullName evidence="1">Uncharacterized protein</fullName>
    </submittedName>
</protein>
<comment type="caution">
    <text evidence="1">The sequence shown here is derived from an EMBL/GenBank/DDBJ whole genome shotgun (WGS) entry which is preliminary data.</text>
</comment>
<accession>A0ACB8CMC4</accession>
<keyword evidence="2" id="KW-1185">Reference proteome</keyword>
<reference evidence="1" key="1">
    <citation type="submission" date="2020-05" db="EMBL/GenBank/DDBJ databases">
        <title>Large-scale comparative analyses of tick genomes elucidate their genetic diversity and vector capacities.</title>
        <authorList>
            <person name="Jia N."/>
            <person name="Wang J."/>
            <person name="Shi W."/>
            <person name="Du L."/>
            <person name="Sun Y."/>
            <person name="Zhan W."/>
            <person name="Jiang J."/>
            <person name="Wang Q."/>
            <person name="Zhang B."/>
            <person name="Ji P."/>
            <person name="Sakyi L.B."/>
            <person name="Cui X."/>
            <person name="Yuan T."/>
            <person name="Jiang B."/>
            <person name="Yang W."/>
            <person name="Lam T.T.-Y."/>
            <person name="Chang Q."/>
            <person name="Ding S."/>
            <person name="Wang X."/>
            <person name="Zhu J."/>
            <person name="Ruan X."/>
            <person name="Zhao L."/>
            <person name="Wei J."/>
            <person name="Que T."/>
            <person name="Du C."/>
            <person name="Cheng J."/>
            <person name="Dai P."/>
            <person name="Han X."/>
            <person name="Huang E."/>
            <person name="Gao Y."/>
            <person name="Liu J."/>
            <person name="Shao H."/>
            <person name="Ye R."/>
            <person name="Li L."/>
            <person name="Wei W."/>
            <person name="Wang X."/>
            <person name="Wang C."/>
            <person name="Yang T."/>
            <person name="Huo Q."/>
            <person name="Li W."/>
            <person name="Guo W."/>
            <person name="Chen H."/>
            <person name="Zhou L."/>
            <person name="Ni X."/>
            <person name="Tian J."/>
            <person name="Zhou Y."/>
            <person name="Sheng Y."/>
            <person name="Liu T."/>
            <person name="Pan Y."/>
            <person name="Xia L."/>
            <person name="Li J."/>
            <person name="Zhao F."/>
            <person name="Cao W."/>
        </authorList>
    </citation>
    <scope>NUCLEOTIDE SEQUENCE</scope>
    <source>
        <strain evidence="1">Dsil-2018</strain>
    </source>
</reference>
<dbReference type="EMBL" id="CM023475">
    <property type="protein sequence ID" value="KAH7946138.1"/>
    <property type="molecule type" value="Genomic_DNA"/>
</dbReference>
<name>A0ACB8CMC4_DERSI</name>